<comment type="caution">
    <text evidence="1">The sequence shown here is derived from an EMBL/GenBank/DDBJ whole genome shotgun (WGS) entry which is preliminary data.</text>
</comment>
<protein>
    <submittedName>
        <fullName evidence="1">DUF1501 domain-containing protein</fullName>
    </submittedName>
</protein>
<sequence length="462" mass="47939">MDPHFPTLEPTNASRREFLRKSALLSVAGSATPWALSLAAIGDAAAATATDYKALVCVFLNGGNDYANTVVPYDTASYNLYQGFRPNIALARDTLLPLTPATPLANGRQYALAPRLSALAPLFGAGQLAVLMNIGTLVQPTTKAQYTARSVPLPPKLFSHNDQASYWQSSMAEGAVTGWGGRLGDLFASSNSTSTFTCIGLAGNAVFLSGNAALQYQVTSNGSIPVNGVSSALFGSTACSTALRNLMTGARNHVLENELARVADRSIDANEMVTSALTSSNVATAFPANNTLADQLRLVARLIGARNALGAKRQVFFVSLGGFDNHNALATTHPNLLGNVGGAMAAFQQAMAELGVARQVTTFTASDFGRTLVSNSDGSDHGWGGFHFVMGGSVAGGTFIGTPPAVANNGADDVGQGRLLPSLSVDQLAGTLASWFGASDTEVNDVVPNLSKFGTRTLPVFA</sequence>
<dbReference type="AlphaFoldDB" id="A0A923M690"/>
<dbReference type="PANTHER" id="PTHR43737:SF1">
    <property type="entry name" value="DUF1501 DOMAIN-CONTAINING PROTEIN"/>
    <property type="match status" value="1"/>
</dbReference>
<dbReference type="RefSeq" id="WP_187081452.1">
    <property type="nucleotide sequence ID" value="NZ_JACORU010000003.1"/>
</dbReference>
<reference evidence="1" key="1">
    <citation type="submission" date="2020-08" db="EMBL/GenBank/DDBJ databases">
        <title>Ramlibacter sp. GTP1 16S ribosomal RNA gene genome sequencing and assembly.</title>
        <authorList>
            <person name="Kang M."/>
        </authorList>
    </citation>
    <scope>NUCLEOTIDE SEQUENCE</scope>
    <source>
        <strain evidence="1">GTP1</strain>
    </source>
</reference>
<dbReference type="Pfam" id="PF07394">
    <property type="entry name" value="DUF1501"/>
    <property type="match status" value="1"/>
</dbReference>
<organism evidence="1 2">
    <name type="scientific">Ramlibacter albus</name>
    <dbReference type="NCBI Taxonomy" id="2079448"/>
    <lineage>
        <taxon>Bacteria</taxon>
        <taxon>Pseudomonadati</taxon>
        <taxon>Pseudomonadota</taxon>
        <taxon>Betaproteobacteria</taxon>
        <taxon>Burkholderiales</taxon>
        <taxon>Comamonadaceae</taxon>
        <taxon>Ramlibacter</taxon>
    </lineage>
</organism>
<dbReference type="EMBL" id="JACORU010000003">
    <property type="protein sequence ID" value="MBC5764997.1"/>
    <property type="molecule type" value="Genomic_DNA"/>
</dbReference>
<accession>A0A923M690</accession>
<keyword evidence="2" id="KW-1185">Reference proteome</keyword>
<name>A0A923M690_9BURK</name>
<dbReference type="PANTHER" id="PTHR43737">
    <property type="entry name" value="BLL7424 PROTEIN"/>
    <property type="match status" value="1"/>
</dbReference>
<dbReference type="PROSITE" id="PS51318">
    <property type="entry name" value="TAT"/>
    <property type="match status" value="1"/>
</dbReference>
<evidence type="ECO:0000313" key="1">
    <source>
        <dbReference type="EMBL" id="MBC5764997.1"/>
    </source>
</evidence>
<dbReference type="Proteomes" id="UP000596827">
    <property type="component" value="Unassembled WGS sequence"/>
</dbReference>
<gene>
    <name evidence="1" type="ORF">H8R02_11075</name>
</gene>
<dbReference type="InterPro" id="IPR010869">
    <property type="entry name" value="DUF1501"/>
</dbReference>
<proteinExistence type="predicted"/>
<evidence type="ECO:0000313" key="2">
    <source>
        <dbReference type="Proteomes" id="UP000596827"/>
    </source>
</evidence>
<dbReference type="InterPro" id="IPR006311">
    <property type="entry name" value="TAT_signal"/>
</dbReference>